<comment type="catalytic activity">
    <reaction evidence="4">
        <text>dTTP + H2O = dTMP + diphosphate + H(+)</text>
        <dbReference type="Rhea" id="RHEA:28534"/>
        <dbReference type="ChEBI" id="CHEBI:15377"/>
        <dbReference type="ChEBI" id="CHEBI:15378"/>
        <dbReference type="ChEBI" id="CHEBI:33019"/>
        <dbReference type="ChEBI" id="CHEBI:37568"/>
        <dbReference type="ChEBI" id="CHEBI:63528"/>
        <dbReference type="EC" id="3.6.1.9"/>
    </reaction>
</comment>
<comment type="catalytic activity">
    <reaction evidence="4">
        <text>UTP + H2O = UMP + diphosphate + H(+)</text>
        <dbReference type="Rhea" id="RHEA:29395"/>
        <dbReference type="ChEBI" id="CHEBI:15377"/>
        <dbReference type="ChEBI" id="CHEBI:15378"/>
        <dbReference type="ChEBI" id="CHEBI:33019"/>
        <dbReference type="ChEBI" id="CHEBI:46398"/>
        <dbReference type="ChEBI" id="CHEBI:57865"/>
        <dbReference type="EC" id="3.6.1.9"/>
    </reaction>
</comment>
<feature type="site" description="Important for substrate specificity" evidence="4">
    <location>
        <position position="12"/>
    </location>
</feature>
<keyword evidence="4" id="KW-0963">Cytoplasm</keyword>
<organism evidence="5">
    <name type="scientific">Thiolapillus brandeum</name>
    <dbReference type="NCBI Taxonomy" id="1076588"/>
    <lineage>
        <taxon>Bacteria</taxon>
        <taxon>Pseudomonadati</taxon>
        <taxon>Pseudomonadota</taxon>
        <taxon>Gammaproteobacteria</taxon>
        <taxon>Chromatiales</taxon>
        <taxon>Sedimenticolaceae</taxon>
        <taxon>Thiolapillus</taxon>
    </lineage>
</organism>
<dbReference type="CDD" id="cd00555">
    <property type="entry name" value="Maf"/>
    <property type="match status" value="1"/>
</dbReference>
<dbReference type="InterPro" id="IPR003697">
    <property type="entry name" value="Maf-like"/>
</dbReference>
<evidence type="ECO:0000256" key="3">
    <source>
        <dbReference type="ARBA" id="ARBA00023080"/>
    </source>
</evidence>
<dbReference type="HAMAP" id="MF_00528">
    <property type="entry name" value="Maf"/>
    <property type="match status" value="1"/>
</dbReference>
<dbReference type="NCBIfam" id="TIGR00172">
    <property type="entry name" value="maf"/>
    <property type="match status" value="1"/>
</dbReference>
<comment type="caution">
    <text evidence="4">Lacks conserved residue(s) required for the propagation of feature annotation.</text>
</comment>
<dbReference type="Proteomes" id="UP000885822">
    <property type="component" value="Unassembled WGS sequence"/>
</dbReference>
<dbReference type="Pfam" id="PF02545">
    <property type="entry name" value="Maf"/>
    <property type="match status" value="1"/>
</dbReference>
<name>A0A831NSC7_9GAMM</name>
<dbReference type="InterPro" id="IPR029001">
    <property type="entry name" value="ITPase-like_fam"/>
</dbReference>
<dbReference type="EC" id="3.6.1.9" evidence="4"/>
<feature type="site" description="Important for substrate specificity" evidence="4">
    <location>
        <position position="152"/>
    </location>
</feature>
<evidence type="ECO:0000256" key="1">
    <source>
        <dbReference type="ARBA" id="ARBA00001968"/>
    </source>
</evidence>
<dbReference type="Gene3D" id="3.90.950.10">
    <property type="match status" value="1"/>
</dbReference>
<feature type="site" description="Important for substrate specificity" evidence="4">
    <location>
        <position position="70"/>
    </location>
</feature>
<comment type="similarity">
    <text evidence="4">Belongs to the Maf family. YhdE subfamily.</text>
</comment>
<comment type="caution">
    <text evidence="5">The sequence shown here is derived from an EMBL/GenBank/DDBJ whole genome shotgun (WGS) entry which is preliminary data.</text>
</comment>
<sequence>MTLLVLASQSPRRRELLSQIDVAHEVIHVDVDETPHQGESPQNYVQRITLAKARAGHEQMPDRPILAADTCVVIKNRILGKPEDEEHAVHMLKQLSGTTHQVLTGVALFHAGAEHYQLNHNEVRFCTISTVQARHYWATGEPADKAGGYAVQGRGALFIEYISGSYSGIMGLPLFETGQLLAKAGLLRV</sequence>
<protein>
    <recommendedName>
        <fullName evidence="4">dTTP/UTP pyrophosphatase</fullName>
        <shortName evidence="4">dTTPase/UTPase</shortName>
        <ecNumber evidence="4">3.6.1.9</ecNumber>
    </recommendedName>
    <alternativeName>
        <fullName evidence="4">Nucleoside triphosphate pyrophosphatase</fullName>
    </alternativeName>
    <alternativeName>
        <fullName evidence="4">Nucleotide pyrophosphatase</fullName>
        <shortName evidence="4">Nucleotide PPase</shortName>
    </alternativeName>
</protein>
<evidence type="ECO:0000256" key="2">
    <source>
        <dbReference type="ARBA" id="ARBA00022801"/>
    </source>
</evidence>
<dbReference type="GO" id="GO:0009117">
    <property type="term" value="P:nucleotide metabolic process"/>
    <property type="evidence" value="ECO:0007669"/>
    <property type="project" value="UniProtKB-KW"/>
</dbReference>
<comment type="subcellular location">
    <subcellularLocation>
        <location evidence="4">Cytoplasm</location>
    </subcellularLocation>
</comment>
<keyword evidence="2 4" id="KW-0378">Hydrolase</keyword>
<evidence type="ECO:0000313" key="5">
    <source>
        <dbReference type="EMBL" id="HDK38198.1"/>
    </source>
</evidence>
<dbReference type="GO" id="GO:0005737">
    <property type="term" value="C:cytoplasm"/>
    <property type="evidence" value="ECO:0007669"/>
    <property type="project" value="UniProtKB-SubCell"/>
</dbReference>
<reference evidence="5" key="1">
    <citation type="journal article" date="2020" name="mSystems">
        <title>Genome- and Community-Level Interaction Insights into Carbon Utilization and Element Cycling Functions of Hydrothermarchaeota in Hydrothermal Sediment.</title>
        <authorList>
            <person name="Zhou Z."/>
            <person name="Liu Y."/>
            <person name="Xu W."/>
            <person name="Pan J."/>
            <person name="Luo Z.H."/>
            <person name="Li M."/>
        </authorList>
    </citation>
    <scope>NUCLEOTIDE SEQUENCE [LARGE SCALE GENOMIC DNA]</scope>
    <source>
        <strain evidence="5">HyVt-26</strain>
    </source>
</reference>
<comment type="function">
    <text evidence="4">Nucleoside triphosphate pyrophosphatase that hydrolyzes dTTP and UTP. May have a dual role in cell division arrest and in preventing the incorporation of modified nucleotides into cellular nucleic acids.</text>
</comment>
<proteinExistence type="inferred from homology"/>
<dbReference type="AlphaFoldDB" id="A0A831NSC7"/>
<dbReference type="PIRSF" id="PIRSF006305">
    <property type="entry name" value="Maf"/>
    <property type="match status" value="1"/>
</dbReference>
<gene>
    <name evidence="5" type="ORF">ENG92_04195</name>
</gene>
<dbReference type="GO" id="GO:0047429">
    <property type="term" value="F:nucleoside triphosphate diphosphatase activity"/>
    <property type="evidence" value="ECO:0007669"/>
    <property type="project" value="UniProtKB-EC"/>
</dbReference>
<dbReference type="PANTHER" id="PTHR43213:SF5">
    <property type="entry name" value="BIFUNCTIONAL DTTP_UTP PYROPHOSPHATASE_METHYLTRANSFERASE PROTEIN-RELATED"/>
    <property type="match status" value="1"/>
</dbReference>
<feature type="active site" description="Proton acceptor" evidence="4">
    <location>
        <position position="69"/>
    </location>
</feature>
<dbReference type="PANTHER" id="PTHR43213">
    <property type="entry name" value="BIFUNCTIONAL DTTP/UTP PYROPHOSPHATASE/METHYLTRANSFERASE PROTEIN-RELATED"/>
    <property type="match status" value="1"/>
</dbReference>
<comment type="cofactor">
    <cofactor evidence="1 4">
        <name>a divalent metal cation</name>
        <dbReference type="ChEBI" id="CHEBI:60240"/>
    </cofactor>
</comment>
<evidence type="ECO:0000256" key="4">
    <source>
        <dbReference type="HAMAP-Rule" id="MF_00528"/>
    </source>
</evidence>
<dbReference type="SUPFAM" id="SSF52972">
    <property type="entry name" value="ITPase-like"/>
    <property type="match status" value="1"/>
</dbReference>
<accession>A0A831NSC7</accession>
<keyword evidence="3 4" id="KW-0546">Nucleotide metabolism</keyword>
<dbReference type="EMBL" id="DRCV01000186">
    <property type="protein sequence ID" value="HDK38198.1"/>
    <property type="molecule type" value="Genomic_DNA"/>
</dbReference>